<dbReference type="EMBL" id="JAOTIF010000021">
    <property type="protein sequence ID" value="MCU7551559.1"/>
    <property type="molecule type" value="Genomic_DNA"/>
</dbReference>
<dbReference type="GO" id="GO:0032049">
    <property type="term" value="P:cardiolipin biosynthetic process"/>
    <property type="evidence" value="ECO:0007669"/>
    <property type="project" value="UniProtKB-ARBA"/>
</dbReference>
<dbReference type="Pfam" id="PF13091">
    <property type="entry name" value="PLDc_2"/>
    <property type="match status" value="2"/>
</dbReference>
<feature type="domain" description="PLD phosphodiesterase" evidence="1">
    <location>
        <begin position="291"/>
        <end position="318"/>
    </location>
</feature>
<evidence type="ECO:0000313" key="3">
    <source>
        <dbReference type="Proteomes" id="UP001155483"/>
    </source>
</evidence>
<gene>
    <name evidence="2" type="ORF">OCK74_20730</name>
</gene>
<dbReference type="SUPFAM" id="SSF56024">
    <property type="entry name" value="Phospholipase D/nuclease"/>
    <property type="match status" value="2"/>
</dbReference>
<dbReference type="PANTHER" id="PTHR21248:SF23">
    <property type="entry name" value="CARDIOLIPIN SYNTHASE B"/>
    <property type="match status" value="1"/>
</dbReference>
<organism evidence="2 3">
    <name type="scientific">Paraflavisolibacter caeni</name>
    <dbReference type="NCBI Taxonomy" id="2982496"/>
    <lineage>
        <taxon>Bacteria</taxon>
        <taxon>Pseudomonadati</taxon>
        <taxon>Bacteroidota</taxon>
        <taxon>Chitinophagia</taxon>
        <taxon>Chitinophagales</taxon>
        <taxon>Chitinophagaceae</taxon>
        <taxon>Paraflavisolibacter</taxon>
    </lineage>
</organism>
<dbReference type="AlphaFoldDB" id="A0A9X3BGV4"/>
<reference evidence="2" key="1">
    <citation type="submission" date="2022-09" db="EMBL/GenBank/DDBJ databases">
        <authorList>
            <person name="Yuan C."/>
            <person name="Ke Z."/>
        </authorList>
    </citation>
    <scope>NUCLEOTIDE SEQUENCE</scope>
    <source>
        <strain evidence="2">LB-8</strain>
    </source>
</reference>
<dbReference type="RefSeq" id="WP_279298995.1">
    <property type="nucleotide sequence ID" value="NZ_JAOTIF010000021.1"/>
</dbReference>
<dbReference type="InterPro" id="IPR025202">
    <property type="entry name" value="PLD-like_dom"/>
</dbReference>
<sequence length="390" mass="45515">MHRTPKQSNGNYYKNNRVQLVNGGKEYFSLLEQLIDAAIHSVHIQTYIFNIDETGNTIAAALIKAAKRGIPVYLLVVGYASRHIPVALIARMKNAGINFRFFEPILKSNYFYFGRRLHHKVVVIDAQFALVGGLNIANRYNDLPNSRAWLDMAIMVEGEAAAELYHYCYSLWSKEKEPTTLPPYYEKLHHLIPYNEKCSVRVRRNDWIKAKREIWKTYFCLFNNAMESITIMCSYFLPGQELRKALSKAVKRGVKVRIILAGPSDVVFVKHAERYLYNWLLRHHIEIYEYQPTILHAKMAVVDHHWVTIGSYNINNISAYASIELNLDIRNKPFANHVQNELDQIIINDCIRIKHPNNNVTFPGTLLQRLSYELIRLLLYLFTFYFKQEE</sequence>
<keyword evidence="3" id="KW-1185">Reference proteome</keyword>
<dbReference type="Gene3D" id="3.30.870.10">
    <property type="entry name" value="Endonuclease Chain A"/>
    <property type="match status" value="2"/>
</dbReference>
<feature type="domain" description="PLD phosphodiesterase" evidence="1">
    <location>
        <begin position="113"/>
        <end position="140"/>
    </location>
</feature>
<evidence type="ECO:0000313" key="2">
    <source>
        <dbReference type="EMBL" id="MCU7551559.1"/>
    </source>
</evidence>
<comment type="caution">
    <text evidence="2">The sequence shown here is derived from an EMBL/GenBank/DDBJ whole genome shotgun (WGS) entry which is preliminary data.</text>
</comment>
<dbReference type="GO" id="GO:0016020">
    <property type="term" value="C:membrane"/>
    <property type="evidence" value="ECO:0007669"/>
    <property type="project" value="TreeGrafter"/>
</dbReference>
<evidence type="ECO:0000259" key="1">
    <source>
        <dbReference type="PROSITE" id="PS50035"/>
    </source>
</evidence>
<dbReference type="Proteomes" id="UP001155483">
    <property type="component" value="Unassembled WGS sequence"/>
</dbReference>
<dbReference type="PROSITE" id="PS50035">
    <property type="entry name" value="PLD"/>
    <property type="match status" value="2"/>
</dbReference>
<protein>
    <submittedName>
        <fullName evidence="2">Phospholipase D-like domain-containing protein</fullName>
    </submittedName>
</protein>
<accession>A0A9X3BGV4</accession>
<reference evidence="2" key="2">
    <citation type="submission" date="2023-04" db="EMBL/GenBank/DDBJ databases">
        <title>Paracnuella aquatica gen. nov., sp. nov., a member of the family Chitinophagaceae isolated from a hot spring.</title>
        <authorList>
            <person name="Wang C."/>
        </authorList>
    </citation>
    <scope>NUCLEOTIDE SEQUENCE</scope>
    <source>
        <strain evidence="2">LB-8</strain>
    </source>
</reference>
<dbReference type="InterPro" id="IPR001736">
    <property type="entry name" value="PLipase_D/transphosphatidylase"/>
</dbReference>
<dbReference type="GO" id="GO:0008808">
    <property type="term" value="F:cardiolipin synthase activity"/>
    <property type="evidence" value="ECO:0007669"/>
    <property type="project" value="TreeGrafter"/>
</dbReference>
<dbReference type="PANTHER" id="PTHR21248">
    <property type="entry name" value="CARDIOLIPIN SYNTHASE"/>
    <property type="match status" value="1"/>
</dbReference>
<name>A0A9X3BGV4_9BACT</name>
<proteinExistence type="predicted"/>
<dbReference type="SMART" id="SM00155">
    <property type="entry name" value="PLDc"/>
    <property type="match status" value="2"/>
</dbReference>